<dbReference type="GO" id="GO:0006529">
    <property type="term" value="P:asparagine biosynthetic process"/>
    <property type="evidence" value="ECO:0007669"/>
    <property type="project" value="UniProtKB-KW"/>
</dbReference>
<comment type="catalytic activity">
    <reaction evidence="8">
        <text>L-aspartate + L-glutamine + ATP + H2O = L-asparagine + L-glutamate + AMP + diphosphate + H(+)</text>
        <dbReference type="Rhea" id="RHEA:12228"/>
        <dbReference type="ChEBI" id="CHEBI:15377"/>
        <dbReference type="ChEBI" id="CHEBI:15378"/>
        <dbReference type="ChEBI" id="CHEBI:29985"/>
        <dbReference type="ChEBI" id="CHEBI:29991"/>
        <dbReference type="ChEBI" id="CHEBI:30616"/>
        <dbReference type="ChEBI" id="CHEBI:33019"/>
        <dbReference type="ChEBI" id="CHEBI:58048"/>
        <dbReference type="ChEBI" id="CHEBI:58359"/>
        <dbReference type="ChEBI" id="CHEBI:456215"/>
        <dbReference type="EC" id="6.3.5.4"/>
    </reaction>
</comment>
<evidence type="ECO:0000256" key="7">
    <source>
        <dbReference type="ARBA" id="ARBA00022962"/>
    </source>
</evidence>
<evidence type="ECO:0000313" key="13">
    <source>
        <dbReference type="Proteomes" id="UP001162834"/>
    </source>
</evidence>
<dbReference type="GO" id="GO:0005524">
    <property type="term" value="F:ATP binding"/>
    <property type="evidence" value="ECO:0007669"/>
    <property type="project" value="UniProtKB-KW"/>
</dbReference>
<dbReference type="PROSITE" id="PS51278">
    <property type="entry name" value="GATASE_TYPE_2"/>
    <property type="match status" value="1"/>
</dbReference>
<dbReference type="KEGG" id="sbae:DSM104329_05195"/>
<dbReference type="InterPro" id="IPR017932">
    <property type="entry name" value="GATase_2_dom"/>
</dbReference>
<dbReference type="NCBIfam" id="TIGR01536">
    <property type="entry name" value="asn_synth_AEB"/>
    <property type="match status" value="1"/>
</dbReference>
<keyword evidence="12" id="KW-0436">Ligase</keyword>
<dbReference type="SUPFAM" id="SSF56235">
    <property type="entry name" value="N-terminal nucleophile aminohydrolases (Ntn hydrolases)"/>
    <property type="match status" value="1"/>
</dbReference>
<accession>A0A9E6Y2C9</accession>
<dbReference type="InterPro" id="IPR014729">
    <property type="entry name" value="Rossmann-like_a/b/a_fold"/>
</dbReference>
<dbReference type="EMBL" id="CP087164">
    <property type="protein sequence ID" value="UGS38765.1"/>
    <property type="molecule type" value="Genomic_DNA"/>
</dbReference>
<dbReference type="InterPro" id="IPR001962">
    <property type="entry name" value="Asn_synthase"/>
</dbReference>
<dbReference type="Pfam" id="PF13522">
    <property type="entry name" value="GATase_6"/>
    <property type="match status" value="1"/>
</dbReference>
<feature type="active site" description="For GATase activity" evidence="9">
    <location>
        <position position="2"/>
    </location>
</feature>
<evidence type="ECO:0000313" key="12">
    <source>
        <dbReference type="EMBL" id="UGS38765.1"/>
    </source>
</evidence>
<dbReference type="Pfam" id="PF00733">
    <property type="entry name" value="Asn_synthase"/>
    <property type="match status" value="1"/>
</dbReference>
<comment type="pathway">
    <text evidence="1">Amino-acid biosynthesis; L-asparagine biosynthesis; L-asparagine from L-aspartate (L-Gln route): step 1/1.</text>
</comment>
<dbReference type="GO" id="GO:0005829">
    <property type="term" value="C:cytosol"/>
    <property type="evidence" value="ECO:0007669"/>
    <property type="project" value="TreeGrafter"/>
</dbReference>
<dbReference type="EC" id="6.3.5.4" evidence="3"/>
<evidence type="ECO:0000256" key="3">
    <source>
        <dbReference type="ARBA" id="ARBA00012737"/>
    </source>
</evidence>
<dbReference type="InterPro" id="IPR051786">
    <property type="entry name" value="ASN_synthetase/amidase"/>
</dbReference>
<evidence type="ECO:0000256" key="1">
    <source>
        <dbReference type="ARBA" id="ARBA00005187"/>
    </source>
</evidence>
<keyword evidence="4 10" id="KW-0547">Nucleotide-binding</keyword>
<dbReference type="AlphaFoldDB" id="A0A9E6Y2C9"/>
<dbReference type="InterPro" id="IPR029055">
    <property type="entry name" value="Ntn_hydrolases_N"/>
</dbReference>
<feature type="binding site" evidence="10">
    <location>
        <position position="96"/>
    </location>
    <ligand>
        <name>L-glutamine</name>
        <dbReference type="ChEBI" id="CHEBI:58359"/>
    </ligand>
</feature>
<sequence length="607" mass="66194">MCGIAGIVGGAPPDPRMLEAMALAVAHRGPDGQATWHDETCGLAFRRLAIIDLDDRSMQPMTLGPLTLVFNGEIYDYRERRDELRALGHEFRTEGDAEVLLHAWAQWGEGALDRLNGMFAFGLWDAARRALTLASDPFGEKPLLWARDGERLLFASDVRALLAARPELDAPDPRALAPFLALGAMPSGGDTFFAGVRRLPGAHLLRFRDGRVTQRRYWTPQPIDTPREPAAAAAHLRGLLLDAIALRLRADVPVGTSLSGGVDSSGIVALSAQLAGDHRRHAFTARFPGFERDEWSYAHETALAAGVVEHHAVEPTAADLLADLDALVCDQEEPAASTSVYAQWRVARAAREAGVTVMLDGQGADELFAGYPALIGWAARSQGPRAAARALRTPGEREWLVRALGAERLPEPLARRHRIGLATPYATADAKAAGAAATRPPDRGGRDPLRRELLREAFATRLPELLRYADRDSMAHAREVRLPFLDRRIAEFALSLPAQLLYRDGETKAVLRDALRGTVPDRVLDRREKVGFEPPQARWMADPALAAHARDVLLDAGARTAALVDRSALEADARAGTWRDPAGAWRALSLELWLRAFERVPEPVAAA</sequence>
<dbReference type="PANTHER" id="PTHR43284">
    <property type="entry name" value="ASPARAGINE SYNTHETASE (GLUTAMINE-HYDROLYZING)"/>
    <property type="match status" value="1"/>
</dbReference>
<evidence type="ECO:0000259" key="11">
    <source>
        <dbReference type="PROSITE" id="PS51278"/>
    </source>
</evidence>
<proteinExistence type="inferred from homology"/>
<dbReference type="PANTHER" id="PTHR43284:SF1">
    <property type="entry name" value="ASPARAGINE SYNTHETASE"/>
    <property type="match status" value="1"/>
</dbReference>
<dbReference type="RefSeq" id="WP_259312781.1">
    <property type="nucleotide sequence ID" value="NZ_CP087164.1"/>
</dbReference>
<comment type="similarity">
    <text evidence="2">Belongs to the asparagine synthetase family.</text>
</comment>
<keyword evidence="5 10" id="KW-0067">ATP-binding</keyword>
<keyword evidence="13" id="KW-1185">Reference proteome</keyword>
<keyword evidence="6 9" id="KW-0061">Asparagine biosynthesis</keyword>
<evidence type="ECO:0000256" key="6">
    <source>
        <dbReference type="ARBA" id="ARBA00022888"/>
    </source>
</evidence>
<evidence type="ECO:0000256" key="10">
    <source>
        <dbReference type="PIRSR" id="PIRSR001589-2"/>
    </source>
</evidence>
<evidence type="ECO:0000256" key="5">
    <source>
        <dbReference type="ARBA" id="ARBA00022840"/>
    </source>
</evidence>
<protein>
    <recommendedName>
        <fullName evidence="3">asparagine synthase (glutamine-hydrolyzing)</fullName>
        <ecNumber evidence="3">6.3.5.4</ecNumber>
    </recommendedName>
</protein>
<dbReference type="GO" id="GO:0004066">
    <property type="term" value="F:asparagine synthase (glutamine-hydrolyzing) activity"/>
    <property type="evidence" value="ECO:0007669"/>
    <property type="project" value="UniProtKB-EC"/>
</dbReference>
<dbReference type="CDD" id="cd00712">
    <property type="entry name" value="AsnB"/>
    <property type="match status" value="1"/>
</dbReference>
<evidence type="ECO:0000256" key="8">
    <source>
        <dbReference type="ARBA" id="ARBA00048741"/>
    </source>
</evidence>
<keyword evidence="7 9" id="KW-0315">Glutamine amidotransferase</keyword>
<dbReference type="PIRSF" id="PIRSF001589">
    <property type="entry name" value="Asn_synthetase_glu-h"/>
    <property type="match status" value="1"/>
</dbReference>
<evidence type="ECO:0000256" key="2">
    <source>
        <dbReference type="ARBA" id="ARBA00005752"/>
    </source>
</evidence>
<gene>
    <name evidence="12" type="primary">asnB_7</name>
    <name evidence="12" type="ORF">DSM104329_05195</name>
</gene>
<dbReference type="Gene3D" id="3.60.20.10">
    <property type="entry name" value="Glutamine Phosphoribosylpyrophosphate, subunit 1, domain 1"/>
    <property type="match status" value="1"/>
</dbReference>
<dbReference type="SUPFAM" id="SSF52402">
    <property type="entry name" value="Adenine nucleotide alpha hydrolases-like"/>
    <property type="match status" value="1"/>
</dbReference>
<evidence type="ECO:0000256" key="9">
    <source>
        <dbReference type="PIRSR" id="PIRSR001589-1"/>
    </source>
</evidence>
<feature type="domain" description="Glutamine amidotransferase type-2" evidence="11">
    <location>
        <begin position="2"/>
        <end position="210"/>
    </location>
</feature>
<dbReference type="CDD" id="cd01991">
    <property type="entry name" value="Asn_synthase_B_C"/>
    <property type="match status" value="1"/>
</dbReference>
<evidence type="ECO:0000256" key="4">
    <source>
        <dbReference type="ARBA" id="ARBA00022741"/>
    </source>
</evidence>
<dbReference type="InterPro" id="IPR033738">
    <property type="entry name" value="AsnB_N"/>
</dbReference>
<dbReference type="Proteomes" id="UP001162834">
    <property type="component" value="Chromosome"/>
</dbReference>
<dbReference type="InterPro" id="IPR006426">
    <property type="entry name" value="Asn_synth_AEB"/>
</dbReference>
<dbReference type="Gene3D" id="3.40.50.620">
    <property type="entry name" value="HUPs"/>
    <property type="match status" value="1"/>
</dbReference>
<organism evidence="12 13">
    <name type="scientific">Capillimicrobium parvum</name>
    <dbReference type="NCBI Taxonomy" id="2884022"/>
    <lineage>
        <taxon>Bacteria</taxon>
        <taxon>Bacillati</taxon>
        <taxon>Actinomycetota</taxon>
        <taxon>Thermoleophilia</taxon>
        <taxon>Solirubrobacterales</taxon>
        <taxon>Capillimicrobiaceae</taxon>
        <taxon>Capillimicrobium</taxon>
    </lineage>
</organism>
<keyword evidence="9" id="KW-0028">Amino-acid biosynthesis</keyword>
<reference evidence="12" key="1">
    <citation type="journal article" date="2022" name="Int. J. Syst. Evol. Microbiol.">
        <title>Pseudomonas aegrilactucae sp. nov. and Pseudomonas morbosilactucae sp. nov., pathogens causing bacterial rot of lettuce in Japan.</title>
        <authorList>
            <person name="Sawada H."/>
            <person name="Fujikawa T."/>
            <person name="Satou M."/>
        </authorList>
    </citation>
    <scope>NUCLEOTIDE SEQUENCE</scope>
    <source>
        <strain evidence="12">0166_1</strain>
    </source>
</reference>
<name>A0A9E6Y2C9_9ACTN</name>